<name>A0A841BK22_9ACTN</name>
<dbReference type="SUPFAM" id="SSF140453">
    <property type="entry name" value="EsxAB dimer-like"/>
    <property type="match status" value="1"/>
</dbReference>
<feature type="coiled-coil region" evidence="1">
    <location>
        <begin position="43"/>
        <end position="84"/>
    </location>
</feature>
<dbReference type="Proteomes" id="UP000587527">
    <property type="component" value="Unassembled WGS sequence"/>
</dbReference>
<keyword evidence="1" id="KW-0175">Coiled coil</keyword>
<keyword evidence="3" id="KW-1185">Reference proteome</keyword>
<protein>
    <submittedName>
        <fullName evidence="2">WXG100 family type VII secretion target</fullName>
    </submittedName>
</protein>
<dbReference type="Pfam" id="PF06013">
    <property type="entry name" value="WXG100"/>
    <property type="match status" value="1"/>
</dbReference>
<proteinExistence type="predicted"/>
<accession>A0A841BK22</accession>
<dbReference type="Gene3D" id="1.10.287.1060">
    <property type="entry name" value="ESAT-6-like"/>
    <property type="match status" value="1"/>
</dbReference>
<evidence type="ECO:0000313" key="2">
    <source>
        <dbReference type="EMBL" id="MBB5867363.1"/>
    </source>
</evidence>
<dbReference type="InterPro" id="IPR036689">
    <property type="entry name" value="ESAT-6-like_sf"/>
</dbReference>
<evidence type="ECO:0000256" key="1">
    <source>
        <dbReference type="SAM" id="Coils"/>
    </source>
</evidence>
<dbReference type="InterPro" id="IPR010310">
    <property type="entry name" value="T7SS_ESAT-6-like"/>
</dbReference>
<organism evidence="2 3">
    <name type="scientific">Allocatelliglobosispora scoriae</name>
    <dbReference type="NCBI Taxonomy" id="643052"/>
    <lineage>
        <taxon>Bacteria</taxon>
        <taxon>Bacillati</taxon>
        <taxon>Actinomycetota</taxon>
        <taxon>Actinomycetes</taxon>
        <taxon>Micromonosporales</taxon>
        <taxon>Micromonosporaceae</taxon>
        <taxon>Allocatelliglobosispora</taxon>
    </lineage>
</organism>
<dbReference type="AlphaFoldDB" id="A0A841BK22"/>
<dbReference type="EMBL" id="JACHMN010000001">
    <property type="protein sequence ID" value="MBB5867363.1"/>
    <property type="molecule type" value="Genomic_DNA"/>
</dbReference>
<gene>
    <name evidence="2" type="ORF">F4553_000742</name>
</gene>
<dbReference type="RefSeq" id="WP_184831999.1">
    <property type="nucleotide sequence ID" value="NZ_JACHMN010000001.1"/>
</dbReference>
<comment type="caution">
    <text evidence="2">The sequence shown here is derived from an EMBL/GenBank/DDBJ whole genome shotgun (WGS) entry which is preliminary data.</text>
</comment>
<sequence length="86" mass="10112">MSTTPQNLERAAQRMRAEARRLHDIHADLRRTTRAMTWQGPAAERFERSVARREREIDEQRDLLDFLARRLDDAADAARALERKTP</sequence>
<reference evidence="2 3" key="1">
    <citation type="submission" date="2020-08" db="EMBL/GenBank/DDBJ databases">
        <title>Sequencing the genomes of 1000 actinobacteria strains.</title>
        <authorList>
            <person name="Klenk H.-P."/>
        </authorList>
    </citation>
    <scope>NUCLEOTIDE SEQUENCE [LARGE SCALE GENOMIC DNA]</scope>
    <source>
        <strain evidence="2 3">DSM 45362</strain>
    </source>
</reference>
<evidence type="ECO:0000313" key="3">
    <source>
        <dbReference type="Proteomes" id="UP000587527"/>
    </source>
</evidence>